<dbReference type="EMBL" id="BARW01024497">
    <property type="protein sequence ID" value="GAI92585.1"/>
    <property type="molecule type" value="Genomic_DNA"/>
</dbReference>
<gene>
    <name evidence="1" type="ORF">S12H4_40380</name>
</gene>
<reference evidence="1" key="1">
    <citation type="journal article" date="2014" name="Front. Microbiol.">
        <title>High frequency of phylogenetically diverse reductive dehalogenase-homologous genes in deep subseafloor sedimentary metagenomes.</title>
        <authorList>
            <person name="Kawai M."/>
            <person name="Futagami T."/>
            <person name="Toyoda A."/>
            <person name="Takaki Y."/>
            <person name="Nishi S."/>
            <person name="Hori S."/>
            <person name="Arai W."/>
            <person name="Tsubouchi T."/>
            <person name="Morono Y."/>
            <person name="Uchiyama I."/>
            <person name="Ito T."/>
            <person name="Fujiyama A."/>
            <person name="Inagaki F."/>
            <person name="Takami H."/>
        </authorList>
    </citation>
    <scope>NUCLEOTIDE SEQUENCE</scope>
    <source>
        <strain evidence="1">Expedition CK06-06</strain>
    </source>
</reference>
<evidence type="ECO:0000313" key="1">
    <source>
        <dbReference type="EMBL" id="GAI92585.1"/>
    </source>
</evidence>
<organism evidence="1">
    <name type="scientific">marine sediment metagenome</name>
    <dbReference type="NCBI Taxonomy" id="412755"/>
    <lineage>
        <taxon>unclassified sequences</taxon>
        <taxon>metagenomes</taxon>
        <taxon>ecological metagenomes</taxon>
    </lineage>
</organism>
<sequence length="120" mass="12918">MGLSVLGVWVNALDGSQEDSFDLPFIPEKKSVKDIISQEVSSETTFSEVLSGEVLGEACIGLCDEPVPEEGDVGCFDTLPGTIEVDEAASNLPTGPLPLCIDNEYLKPYFLIVESYVVMN</sequence>
<feature type="non-terminal residue" evidence="1">
    <location>
        <position position="120"/>
    </location>
</feature>
<proteinExistence type="predicted"/>
<name>X1TYF9_9ZZZZ</name>
<comment type="caution">
    <text evidence="1">The sequence shown here is derived from an EMBL/GenBank/DDBJ whole genome shotgun (WGS) entry which is preliminary data.</text>
</comment>
<dbReference type="AlphaFoldDB" id="X1TYF9"/>
<protein>
    <submittedName>
        <fullName evidence="1">Uncharacterized protein</fullName>
    </submittedName>
</protein>
<accession>X1TYF9</accession>